<dbReference type="AlphaFoldDB" id="A0A1T4X8W1"/>
<accession>A0A1T4X8W1</accession>
<keyword evidence="2 4" id="KW-0238">DNA-binding</keyword>
<protein>
    <submittedName>
        <fullName evidence="6">Transcriptional regulator, TetR family</fullName>
    </submittedName>
</protein>
<evidence type="ECO:0000256" key="3">
    <source>
        <dbReference type="ARBA" id="ARBA00023163"/>
    </source>
</evidence>
<dbReference type="InterPro" id="IPR009057">
    <property type="entry name" value="Homeodomain-like_sf"/>
</dbReference>
<evidence type="ECO:0000313" key="6">
    <source>
        <dbReference type="EMBL" id="SKA85321.1"/>
    </source>
</evidence>
<dbReference type="PRINTS" id="PR00455">
    <property type="entry name" value="HTHTETR"/>
</dbReference>
<dbReference type="OrthoDB" id="9812484at2"/>
<evidence type="ECO:0000256" key="1">
    <source>
        <dbReference type="ARBA" id="ARBA00023015"/>
    </source>
</evidence>
<sequence length="195" mass="21879">MSDRTTKERILDAAKGLMLEKSFHSVGLNEILKTVQVPKGSFYHHFESKEQFGVELLRHYVAESTAYKSRLLLPPNPEPDPLLRLLTYLESNIARSLECQGKCPCLLVKLSSEVTDFSEPMREVLAEGTRTWAGIFEKLLQEGIEKGKITSQIQPEEIGPVILDLWTGAMQRAATTRSVAPLREAVAFLKQLLSP</sequence>
<dbReference type="SUPFAM" id="SSF46689">
    <property type="entry name" value="Homeodomain-like"/>
    <property type="match status" value="1"/>
</dbReference>
<dbReference type="PANTHER" id="PTHR47506:SF6">
    <property type="entry name" value="HTH-TYPE TRANSCRIPTIONAL REPRESSOR NEMR"/>
    <property type="match status" value="1"/>
</dbReference>
<reference evidence="7" key="1">
    <citation type="submission" date="2017-02" db="EMBL/GenBank/DDBJ databases">
        <authorList>
            <person name="Varghese N."/>
            <person name="Submissions S."/>
        </authorList>
    </citation>
    <scope>NUCLEOTIDE SEQUENCE [LARGE SCALE GENOMIC DNA]</scope>
    <source>
        <strain evidence="7">ATCC 700200</strain>
    </source>
</reference>
<dbReference type="RefSeq" id="WP_078812340.1">
    <property type="nucleotide sequence ID" value="NZ_FUYE01000003.1"/>
</dbReference>
<evidence type="ECO:0000256" key="4">
    <source>
        <dbReference type="PROSITE-ProRule" id="PRU00335"/>
    </source>
</evidence>
<organism evidence="6 7">
    <name type="scientific">Prosthecobacter debontii</name>
    <dbReference type="NCBI Taxonomy" id="48467"/>
    <lineage>
        <taxon>Bacteria</taxon>
        <taxon>Pseudomonadati</taxon>
        <taxon>Verrucomicrobiota</taxon>
        <taxon>Verrucomicrobiia</taxon>
        <taxon>Verrucomicrobiales</taxon>
        <taxon>Verrucomicrobiaceae</taxon>
        <taxon>Prosthecobacter</taxon>
    </lineage>
</organism>
<evidence type="ECO:0000313" key="7">
    <source>
        <dbReference type="Proteomes" id="UP000190774"/>
    </source>
</evidence>
<proteinExistence type="predicted"/>
<keyword evidence="3" id="KW-0804">Transcription</keyword>
<dbReference type="EMBL" id="FUYE01000003">
    <property type="protein sequence ID" value="SKA85321.1"/>
    <property type="molecule type" value="Genomic_DNA"/>
</dbReference>
<dbReference type="PANTHER" id="PTHR47506">
    <property type="entry name" value="TRANSCRIPTIONAL REGULATORY PROTEIN"/>
    <property type="match status" value="1"/>
</dbReference>
<dbReference type="Gene3D" id="1.10.357.10">
    <property type="entry name" value="Tetracycline Repressor, domain 2"/>
    <property type="match status" value="1"/>
</dbReference>
<feature type="domain" description="HTH tetR-type" evidence="5">
    <location>
        <begin position="4"/>
        <end position="64"/>
    </location>
</feature>
<dbReference type="InterPro" id="IPR001647">
    <property type="entry name" value="HTH_TetR"/>
</dbReference>
<dbReference type="GO" id="GO:0003677">
    <property type="term" value="F:DNA binding"/>
    <property type="evidence" value="ECO:0007669"/>
    <property type="project" value="UniProtKB-UniRule"/>
</dbReference>
<evidence type="ECO:0000256" key="2">
    <source>
        <dbReference type="ARBA" id="ARBA00023125"/>
    </source>
</evidence>
<gene>
    <name evidence="6" type="ORF">SAMN02745166_01132</name>
</gene>
<dbReference type="InterPro" id="IPR011075">
    <property type="entry name" value="TetR_C"/>
</dbReference>
<name>A0A1T4X8W1_9BACT</name>
<dbReference type="Pfam" id="PF16925">
    <property type="entry name" value="TetR_C_13"/>
    <property type="match status" value="1"/>
</dbReference>
<dbReference type="Proteomes" id="UP000190774">
    <property type="component" value="Unassembled WGS sequence"/>
</dbReference>
<keyword evidence="7" id="KW-1185">Reference proteome</keyword>
<keyword evidence="1" id="KW-0805">Transcription regulation</keyword>
<dbReference type="InterPro" id="IPR036271">
    <property type="entry name" value="Tet_transcr_reg_TetR-rel_C_sf"/>
</dbReference>
<dbReference type="STRING" id="48467.SAMN02745166_01132"/>
<dbReference type="PROSITE" id="PS50977">
    <property type="entry name" value="HTH_TETR_2"/>
    <property type="match status" value="1"/>
</dbReference>
<evidence type="ECO:0000259" key="5">
    <source>
        <dbReference type="PROSITE" id="PS50977"/>
    </source>
</evidence>
<dbReference type="Pfam" id="PF00440">
    <property type="entry name" value="TetR_N"/>
    <property type="match status" value="1"/>
</dbReference>
<dbReference type="SUPFAM" id="SSF48498">
    <property type="entry name" value="Tetracyclin repressor-like, C-terminal domain"/>
    <property type="match status" value="1"/>
</dbReference>
<feature type="DNA-binding region" description="H-T-H motif" evidence="4">
    <location>
        <begin position="27"/>
        <end position="46"/>
    </location>
</feature>